<dbReference type="EMBL" id="MEYV01000019">
    <property type="protein sequence ID" value="OGD39731.1"/>
    <property type="molecule type" value="Genomic_DNA"/>
</dbReference>
<keyword evidence="1" id="KW-0812">Transmembrane</keyword>
<feature type="transmembrane region" description="Helical" evidence="1">
    <location>
        <begin position="490"/>
        <end position="511"/>
    </location>
</feature>
<evidence type="ECO:0000313" key="3">
    <source>
        <dbReference type="Proteomes" id="UP000177197"/>
    </source>
</evidence>
<gene>
    <name evidence="2" type="ORF">A3I30_00675</name>
</gene>
<dbReference type="CDD" id="cd08547">
    <property type="entry name" value="Type_II_cohesin"/>
    <property type="match status" value="1"/>
</dbReference>
<reference evidence="2 3" key="1">
    <citation type="journal article" date="2016" name="Nat. Commun.">
        <title>Thousands of microbial genomes shed light on interconnected biogeochemical processes in an aquifer system.</title>
        <authorList>
            <person name="Anantharaman K."/>
            <person name="Brown C.T."/>
            <person name="Hug L.A."/>
            <person name="Sharon I."/>
            <person name="Castelle C.J."/>
            <person name="Probst A.J."/>
            <person name="Thomas B.C."/>
            <person name="Singh A."/>
            <person name="Wilkins M.J."/>
            <person name="Karaoz U."/>
            <person name="Brodie E.L."/>
            <person name="Williams K.H."/>
            <person name="Hubbard S.S."/>
            <person name="Banfield J.F."/>
        </authorList>
    </citation>
    <scope>NUCLEOTIDE SEQUENCE [LARGE SCALE GENOMIC DNA]</scope>
</reference>
<evidence type="ECO:0008006" key="4">
    <source>
        <dbReference type="Google" id="ProtNLM"/>
    </source>
</evidence>
<name>A0A1F5CA65_9BACT</name>
<dbReference type="Gene3D" id="2.60.40.680">
    <property type="match status" value="1"/>
</dbReference>
<accession>A0A1F5CA65</accession>
<dbReference type="GO" id="GO:0030246">
    <property type="term" value="F:carbohydrate binding"/>
    <property type="evidence" value="ECO:0007669"/>
    <property type="project" value="InterPro"/>
</dbReference>
<proteinExistence type="predicted"/>
<organism evidence="2 3">
    <name type="scientific">Candidatus Azambacteria bacterium RIFCSPLOWO2_02_FULL_44_14</name>
    <dbReference type="NCBI Taxonomy" id="1797306"/>
    <lineage>
        <taxon>Bacteria</taxon>
        <taxon>Candidatus Azamiibacteriota</taxon>
    </lineage>
</organism>
<dbReference type="InterPro" id="IPR008965">
    <property type="entry name" value="CBM2/CBM3_carb-bd_dom_sf"/>
</dbReference>
<evidence type="ECO:0000313" key="2">
    <source>
        <dbReference type="EMBL" id="OGD39731.1"/>
    </source>
</evidence>
<protein>
    <recommendedName>
        <fullName evidence="4">Cohesin domain-containing protein</fullName>
    </recommendedName>
</protein>
<feature type="transmembrane region" description="Helical" evidence="1">
    <location>
        <begin position="20"/>
        <end position="43"/>
    </location>
</feature>
<comment type="caution">
    <text evidence="2">The sequence shown here is derived from an EMBL/GenBank/DDBJ whole genome shotgun (WGS) entry which is preliminary data.</text>
</comment>
<dbReference type="AlphaFoldDB" id="A0A1F5CA65"/>
<evidence type="ECO:0000256" key="1">
    <source>
        <dbReference type="SAM" id="Phobius"/>
    </source>
</evidence>
<dbReference type="SUPFAM" id="SSF49384">
    <property type="entry name" value="Carbohydrate-binding domain"/>
    <property type="match status" value="1"/>
</dbReference>
<keyword evidence="1" id="KW-0472">Membrane</keyword>
<dbReference type="Proteomes" id="UP000177197">
    <property type="component" value="Unassembled WGS sequence"/>
</dbReference>
<sequence>MAVEEISKNIKYVVSSGRYVVIFILLTTYLLPVLAADAATLYFSPSGGTYQTGRNFTVNINMQSSVALNAASGVIAFPIDKLEAIGVSKAASIFSLWVQEPSFSNREGSVRFEGIVLNPGFTGTGKLIGITFRVKSAGDADLNFLSGSILANDGLGTNILSDLGTASFTLSQGAVTVPETTVTLIGLPPKPFVKHYTKSQDGEWVFSHDSETEKEWLNNSSSKLEWTIPPGVTGISILLNDRPSSNPGLKSDGYFDNKVYEDLKDGVYYLHIRYINASGAGSILHYKIAIDATPPEPIKIILKDGKVTANSTPIIVLETSDNLSGIDLYEIKIDDGDWFNAATLKKDFYILPKLKPGEHQILVRAYDKAKNFTEAKEVIIISPIISPKINKYPSNIVSPGEKLVIRGEALPHATVEIYLNKRGKEPIVFNTVADEKGGWEAIYENIIPSGSYSVWAKQILDTGAESLESNTVYIGVNSWFWRALQWLKNIGGFIVAVLVFLAAVSVGAYYFKHRFRMWRIRLRKEIREAESAVSEGFKKLKKEIKSGKTSSRVLKDLSDIEENIEKEIKDIEKK</sequence>
<keyword evidence="1" id="KW-1133">Transmembrane helix</keyword>